<dbReference type="STRING" id="571298.SAMN04488026_10429"/>
<protein>
    <submittedName>
        <fullName evidence="1">Uncharacterized protein</fullName>
    </submittedName>
</protein>
<proteinExistence type="predicted"/>
<keyword evidence="2" id="KW-1185">Reference proteome</keyword>
<dbReference type="EMBL" id="FNEK01000042">
    <property type="protein sequence ID" value="SDK46660.1"/>
    <property type="molecule type" value="Genomic_DNA"/>
</dbReference>
<gene>
    <name evidence="1" type="ORF">SAMN04488026_10429</name>
</gene>
<name>A0A1G9C4P7_9RHOB</name>
<organism evidence="1 2">
    <name type="scientific">Aliiruegeria lutimaris</name>
    <dbReference type="NCBI Taxonomy" id="571298"/>
    <lineage>
        <taxon>Bacteria</taxon>
        <taxon>Pseudomonadati</taxon>
        <taxon>Pseudomonadota</taxon>
        <taxon>Alphaproteobacteria</taxon>
        <taxon>Rhodobacterales</taxon>
        <taxon>Roseobacteraceae</taxon>
        <taxon>Aliiruegeria</taxon>
    </lineage>
</organism>
<evidence type="ECO:0000313" key="1">
    <source>
        <dbReference type="EMBL" id="SDK46660.1"/>
    </source>
</evidence>
<dbReference type="AlphaFoldDB" id="A0A1G9C4P7"/>
<evidence type="ECO:0000313" key="2">
    <source>
        <dbReference type="Proteomes" id="UP000199382"/>
    </source>
</evidence>
<dbReference type="Proteomes" id="UP000199382">
    <property type="component" value="Unassembled WGS sequence"/>
</dbReference>
<reference evidence="1 2" key="1">
    <citation type="submission" date="2016-10" db="EMBL/GenBank/DDBJ databases">
        <authorList>
            <person name="de Groot N.N."/>
        </authorList>
    </citation>
    <scope>NUCLEOTIDE SEQUENCE [LARGE SCALE GENOMIC DNA]</scope>
    <source>
        <strain evidence="1 2">DSM 25294</strain>
    </source>
</reference>
<sequence>MRWEQQNYKISVCQGAYGLNRQVAVMYCANDAALRR</sequence>
<accession>A0A1G9C4P7</accession>